<accession>A0A5M6CLX9</accession>
<evidence type="ECO:0000313" key="1">
    <source>
        <dbReference type="EMBL" id="KAA5536228.1"/>
    </source>
</evidence>
<dbReference type="AlphaFoldDB" id="A0A5M6CLX9"/>
<dbReference type="Proteomes" id="UP000323632">
    <property type="component" value="Unassembled WGS sequence"/>
</dbReference>
<sequence>MASVKITLVNNSKKSVTYKHSSGSGNLPAGARRETVATVGTTLYFENDNGAKYTIAESDRGKIFYYNR</sequence>
<dbReference type="RefSeq" id="WP_150030801.1">
    <property type="nucleotide sequence ID" value="NZ_VWSH01000001.1"/>
</dbReference>
<comment type="caution">
    <text evidence="1">The sequence shown here is derived from an EMBL/GenBank/DDBJ whole genome shotgun (WGS) entry which is preliminary data.</text>
</comment>
<dbReference type="EMBL" id="VWSH01000001">
    <property type="protein sequence ID" value="KAA5536228.1"/>
    <property type="molecule type" value="Genomic_DNA"/>
</dbReference>
<reference evidence="1 2" key="1">
    <citation type="submission" date="2019-09" db="EMBL/GenBank/DDBJ databases">
        <title>Genome sequence and assembly of Taibaiella sp.</title>
        <authorList>
            <person name="Chhetri G."/>
        </authorList>
    </citation>
    <scope>NUCLEOTIDE SEQUENCE [LARGE SCALE GENOMIC DNA]</scope>
    <source>
        <strain evidence="1 2">KVB11</strain>
    </source>
</reference>
<evidence type="ECO:0000313" key="2">
    <source>
        <dbReference type="Proteomes" id="UP000323632"/>
    </source>
</evidence>
<gene>
    <name evidence="1" type="ORF">F0919_00755</name>
</gene>
<organism evidence="1 2">
    <name type="scientific">Taibaiella lutea</name>
    <dbReference type="NCBI Taxonomy" id="2608001"/>
    <lineage>
        <taxon>Bacteria</taxon>
        <taxon>Pseudomonadati</taxon>
        <taxon>Bacteroidota</taxon>
        <taxon>Chitinophagia</taxon>
        <taxon>Chitinophagales</taxon>
        <taxon>Chitinophagaceae</taxon>
        <taxon>Taibaiella</taxon>
    </lineage>
</organism>
<name>A0A5M6CLX9_9BACT</name>
<protein>
    <submittedName>
        <fullName evidence="1">Uncharacterized protein</fullName>
    </submittedName>
</protein>
<keyword evidence="2" id="KW-1185">Reference proteome</keyword>
<proteinExistence type="predicted"/>